<evidence type="ECO:0000313" key="2">
    <source>
        <dbReference type="EMBL" id="KAK7291645.1"/>
    </source>
</evidence>
<dbReference type="PANTHER" id="PTHR47076">
    <property type="entry name" value="NHL DOMAIN PROTEIN"/>
    <property type="match status" value="1"/>
</dbReference>
<organism evidence="2 3">
    <name type="scientific">Crotalaria pallida</name>
    <name type="common">Smooth rattlebox</name>
    <name type="synonym">Crotalaria striata</name>
    <dbReference type="NCBI Taxonomy" id="3830"/>
    <lineage>
        <taxon>Eukaryota</taxon>
        <taxon>Viridiplantae</taxon>
        <taxon>Streptophyta</taxon>
        <taxon>Embryophyta</taxon>
        <taxon>Tracheophyta</taxon>
        <taxon>Spermatophyta</taxon>
        <taxon>Magnoliopsida</taxon>
        <taxon>eudicotyledons</taxon>
        <taxon>Gunneridae</taxon>
        <taxon>Pentapetalae</taxon>
        <taxon>rosids</taxon>
        <taxon>fabids</taxon>
        <taxon>Fabales</taxon>
        <taxon>Fabaceae</taxon>
        <taxon>Papilionoideae</taxon>
        <taxon>50 kb inversion clade</taxon>
        <taxon>genistoids sensu lato</taxon>
        <taxon>core genistoids</taxon>
        <taxon>Crotalarieae</taxon>
        <taxon>Crotalaria</taxon>
    </lineage>
</organism>
<comment type="caution">
    <text evidence="2">The sequence shown here is derived from an EMBL/GenBank/DDBJ whole genome shotgun (WGS) entry which is preliminary data.</text>
</comment>
<feature type="region of interest" description="Disordered" evidence="1">
    <location>
        <begin position="1"/>
        <end position="21"/>
    </location>
</feature>
<evidence type="ECO:0000313" key="3">
    <source>
        <dbReference type="Proteomes" id="UP001372338"/>
    </source>
</evidence>
<sequence length="168" mass="19286">MELESIPTPTNQDRSSSFSQPRFSSFCCFASRRRSSSWWERVRSTSSFSSPRSHESSTTLISGDRWWSRGIRALKKIREWSEIVAGPKWKTFIRSFNRNGRSGKRMPNYQYDPLSYALNFDEGQNGDSLDDGYDGYRNFSTRYAVASVKTVPPTATEEVVNKDVLVLV</sequence>
<proteinExistence type="predicted"/>
<accession>A0AAN9J3N8</accession>
<reference evidence="2 3" key="1">
    <citation type="submission" date="2024-01" db="EMBL/GenBank/DDBJ databases">
        <title>The genomes of 5 underutilized Papilionoideae crops provide insights into root nodulation and disease resistanc.</title>
        <authorList>
            <person name="Yuan L."/>
        </authorList>
    </citation>
    <scope>NUCLEOTIDE SEQUENCE [LARGE SCALE GENOMIC DNA]</scope>
    <source>
        <strain evidence="2">ZHUSHIDOU_FW_LH</strain>
        <tissue evidence="2">Leaf</tissue>
    </source>
</reference>
<dbReference type="PANTHER" id="PTHR47076:SF1">
    <property type="entry name" value="NHL DOMAIN PROTEIN"/>
    <property type="match status" value="1"/>
</dbReference>
<gene>
    <name evidence="2" type="ORF">RIF29_06955</name>
</gene>
<evidence type="ECO:0000256" key="1">
    <source>
        <dbReference type="SAM" id="MobiDB-lite"/>
    </source>
</evidence>
<dbReference type="EMBL" id="JAYWIO010000001">
    <property type="protein sequence ID" value="KAK7291645.1"/>
    <property type="molecule type" value="Genomic_DNA"/>
</dbReference>
<dbReference type="AlphaFoldDB" id="A0AAN9J3N8"/>
<name>A0AAN9J3N8_CROPI</name>
<protein>
    <submittedName>
        <fullName evidence="2">Uncharacterized protein</fullName>
    </submittedName>
</protein>
<keyword evidence="3" id="KW-1185">Reference proteome</keyword>
<dbReference type="Proteomes" id="UP001372338">
    <property type="component" value="Unassembled WGS sequence"/>
</dbReference>